<dbReference type="Gene3D" id="3.40.50.720">
    <property type="entry name" value="NAD(P)-binding Rossmann-like Domain"/>
    <property type="match status" value="1"/>
</dbReference>
<protein>
    <submittedName>
        <fullName evidence="3">Short-chain dehydrogenase</fullName>
    </submittedName>
</protein>
<dbReference type="PANTHER" id="PTHR43008">
    <property type="entry name" value="BENZIL REDUCTASE"/>
    <property type="match status" value="1"/>
</dbReference>
<sequence length="248" mass="26162">MSDLSGRTTIVVGASRGLGHGIATSLAEAGAPVVAVSRSTAEFTAPTNGEGSIRVETADAADASSAGRLLDLHEPDNVVLVAGANPHMRPLQHHTWESFSATWETDVRITFHWLREILLKPLRPGARVIAISSGAALAGSPLSGGYAGAKATQRFITGYAQDEAQRAALDITFTSVLPRMTPATELGRTAARAYAVRDNQTQEEYLRHMGPTLTPQITGEAIVNLIRTQSTDIAPAYLLTGGGLKPLN</sequence>
<dbReference type="PANTHER" id="PTHR43008:SF4">
    <property type="entry name" value="CHAIN DEHYDROGENASE, PUTATIVE (AFU_ORTHOLOGUE AFUA_4G08710)-RELATED"/>
    <property type="match status" value="1"/>
</dbReference>
<reference evidence="3" key="1">
    <citation type="journal article" date="2014" name="Int. J. Syst. Evol. Microbiol.">
        <title>Complete genome sequence of Corynebacterium casei LMG S-19264T (=DSM 44701T), isolated from a smear-ripened cheese.</title>
        <authorList>
            <consortium name="US DOE Joint Genome Institute (JGI-PGF)"/>
            <person name="Walter F."/>
            <person name="Albersmeier A."/>
            <person name="Kalinowski J."/>
            <person name="Ruckert C."/>
        </authorList>
    </citation>
    <scope>NUCLEOTIDE SEQUENCE</scope>
    <source>
        <strain evidence="3">JCM 4646</strain>
    </source>
</reference>
<organism evidence="3 4">
    <name type="scientific">Kitasatospora indigofera</name>
    <dbReference type="NCBI Taxonomy" id="67307"/>
    <lineage>
        <taxon>Bacteria</taxon>
        <taxon>Bacillati</taxon>
        <taxon>Actinomycetota</taxon>
        <taxon>Actinomycetes</taxon>
        <taxon>Kitasatosporales</taxon>
        <taxon>Streptomycetaceae</taxon>
        <taxon>Kitasatospora</taxon>
    </lineage>
</organism>
<evidence type="ECO:0000313" key="3">
    <source>
        <dbReference type="EMBL" id="GHH83607.1"/>
    </source>
</evidence>
<gene>
    <name evidence="3" type="ORF">GCM10018781_71160</name>
</gene>
<reference evidence="3" key="2">
    <citation type="submission" date="2020-09" db="EMBL/GenBank/DDBJ databases">
        <authorList>
            <person name="Sun Q."/>
            <person name="Ohkuma M."/>
        </authorList>
    </citation>
    <scope>NUCLEOTIDE SEQUENCE</scope>
    <source>
        <strain evidence="3">JCM 4646</strain>
    </source>
</reference>
<evidence type="ECO:0000256" key="2">
    <source>
        <dbReference type="ARBA" id="ARBA00023002"/>
    </source>
</evidence>
<dbReference type="InterPro" id="IPR036291">
    <property type="entry name" value="NAD(P)-bd_dom_sf"/>
</dbReference>
<keyword evidence="2" id="KW-0560">Oxidoreductase</keyword>
<accession>A0A919L4L8</accession>
<name>A0A919L4L8_9ACTN</name>
<dbReference type="AlphaFoldDB" id="A0A919L4L8"/>
<evidence type="ECO:0000313" key="4">
    <source>
        <dbReference type="Proteomes" id="UP000617734"/>
    </source>
</evidence>
<comment type="similarity">
    <text evidence="1">Belongs to the short-chain dehydrogenases/reductases (SDR) family.</text>
</comment>
<keyword evidence="4" id="KW-1185">Reference proteome</keyword>
<proteinExistence type="inferred from homology"/>
<dbReference type="RefSeq" id="WP_190215046.1">
    <property type="nucleotide sequence ID" value="NZ_BNBO01000067.1"/>
</dbReference>
<dbReference type="GO" id="GO:0050664">
    <property type="term" value="F:oxidoreductase activity, acting on NAD(P)H, oxygen as acceptor"/>
    <property type="evidence" value="ECO:0007669"/>
    <property type="project" value="TreeGrafter"/>
</dbReference>
<dbReference type="GeneID" id="95357371"/>
<dbReference type="Pfam" id="PF00106">
    <property type="entry name" value="adh_short"/>
    <property type="match status" value="1"/>
</dbReference>
<dbReference type="EMBL" id="BNBO01000067">
    <property type="protein sequence ID" value="GHH83607.1"/>
    <property type="molecule type" value="Genomic_DNA"/>
</dbReference>
<dbReference type="SUPFAM" id="SSF51735">
    <property type="entry name" value="NAD(P)-binding Rossmann-fold domains"/>
    <property type="match status" value="1"/>
</dbReference>
<evidence type="ECO:0000256" key="1">
    <source>
        <dbReference type="ARBA" id="ARBA00006484"/>
    </source>
</evidence>
<dbReference type="InterPro" id="IPR002347">
    <property type="entry name" value="SDR_fam"/>
</dbReference>
<dbReference type="CDD" id="cd05233">
    <property type="entry name" value="SDR_c"/>
    <property type="match status" value="1"/>
</dbReference>
<comment type="caution">
    <text evidence="3">The sequence shown here is derived from an EMBL/GenBank/DDBJ whole genome shotgun (WGS) entry which is preliminary data.</text>
</comment>
<dbReference type="Proteomes" id="UP000617734">
    <property type="component" value="Unassembled WGS sequence"/>
</dbReference>